<protein>
    <submittedName>
        <fullName evidence="2">Uncharacterized protein</fullName>
    </submittedName>
</protein>
<dbReference type="Proteomes" id="UP000033651">
    <property type="component" value="Unassembled WGS sequence"/>
</dbReference>
<organism evidence="2 3">
    <name type="scientific">Luteibacter yeojuensis</name>
    <dbReference type="NCBI Taxonomy" id="345309"/>
    <lineage>
        <taxon>Bacteria</taxon>
        <taxon>Pseudomonadati</taxon>
        <taxon>Pseudomonadota</taxon>
        <taxon>Gammaproteobacteria</taxon>
        <taxon>Lysobacterales</taxon>
        <taxon>Rhodanobacteraceae</taxon>
        <taxon>Luteibacter</taxon>
    </lineage>
</organism>
<feature type="chain" id="PRO_5002463079" evidence="1">
    <location>
        <begin position="23"/>
        <end position="175"/>
    </location>
</feature>
<sequence>MRSLAVLAATGALLAAAGPAVAETSSRLAGPFVLRSPAGTYLGIAADGTLEAHAVARPGSAPRFLWPADELERLLSHGVADVTLPAEGYEGTIVNQRGECLSIDPVASSPAWLPCGPTWQGQVWEHDDGALYNKGASLGYTEFFSRRGTLSRAKGDAEYHVVTALLKPLPAESAP</sequence>
<keyword evidence="1" id="KW-0732">Signal</keyword>
<keyword evidence="3" id="KW-1185">Reference proteome</keyword>
<proteinExistence type="predicted"/>
<comment type="caution">
    <text evidence="2">The sequence shown here is derived from an EMBL/GenBank/DDBJ whole genome shotgun (WGS) entry which is preliminary data.</text>
</comment>
<accession>A0A0F3K8Y4</accession>
<dbReference type="EMBL" id="JZRB01000046">
    <property type="protein sequence ID" value="KJV27730.1"/>
    <property type="molecule type" value="Genomic_DNA"/>
</dbReference>
<dbReference type="AlphaFoldDB" id="A0A0F3K8Y4"/>
<gene>
    <name evidence="2" type="ORF">VI08_17310</name>
</gene>
<feature type="signal peptide" evidence="1">
    <location>
        <begin position="1"/>
        <end position="22"/>
    </location>
</feature>
<reference evidence="2 3" key="1">
    <citation type="submission" date="2015-03" db="EMBL/GenBank/DDBJ databases">
        <title>Draft genome sequence of Luteibacter yeojuensis strain SU11.</title>
        <authorList>
            <person name="Sulaiman J."/>
            <person name="Priya K."/>
            <person name="Chan K.-G."/>
        </authorList>
    </citation>
    <scope>NUCLEOTIDE SEQUENCE [LARGE SCALE GENOMIC DNA]</scope>
    <source>
        <strain evidence="2 3">SU11</strain>
    </source>
</reference>
<dbReference type="PATRIC" id="fig|345309.4.peg.3244"/>
<evidence type="ECO:0000313" key="2">
    <source>
        <dbReference type="EMBL" id="KJV27730.1"/>
    </source>
</evidence>
<name>A0A0F3K8Y4_9GAMM</name>
<evidence type="ECO:0000256" key="1">
    <source>
        <dbReference type="SAM" id="SignalP"/>
    </source>
</evidence>
<evidence type="ECO:0000313" key="3">
    <source>
        <dbReference type="Proteomes" id="UP000033651"/>
    </source>
</evidence>